<organism evidence="8 9">
    <name type="scientific">Rubellimicrobium mesophilum DSM 19309</name>
    <dbReference type="NCBI Taxonomy" id="442562"/>
    <lineage>
        <taxon>Bacteria</taxon>
        <taxon>Pseudomonadati</taxon>
        <taxon>Pseudomonadota</taxon>
        <taxon>Alphaproteobacteria</taxon>
        <taxon>Rhodobacterales</taxon>
        <taxon>Roseobacteraceae</taxon>
        <taxon>Rubellimicrobium</taxon>
    </lineage>
</organism>
<dbReference type="PROSITE" id="PS50109">
    <property type="entry name" value="HIS_KIN"/>
    <property type="match status" value="1"/>
</dbReference>
<evidence type="ECO:0000313" key="8">
    <source>
        <dbReference type="EMBL" id="EYD74742.1"/>
    </source>
</evidence>
<keyword evidence="4" id="KW-0808">Transferase</keyword>
<dbReference type="Pfam" id="PF00512">
    <property type="entry name" value="HisKA"/>
    <property type="match status" value="1"/>
</dbReference>
<dbReference type="GO" id="GO:0000156">
    <property type="term" value="F:phosphorelay response regulator activity"/>
    <property type="evidence" value="ECO:0007669"/>
    <property type="project" value="TreeGrafter"/>
</dbReference>
<keyword evidence="9" id="KW-1185">Reference proteome</keyword>
<keyword evidence="5" id="KW-0418">Kinase</keyword>
<dbReference type="SUPFAM" id="SSF55874">
    <property type="entry name" value="ATPase domain of HSP90 chaperone/DNA topoisomerase II/histidine kinase"/>
    <property type="match status" value="1"/>
</dbReference>
<comment type="caution">
    <text evidence="8">The sequence shown here is derived from an EMBL/GenBank/DDBJ whole genome shotgun (WGS) entry which is preliminary data.</text>
</comment>
<feature type="domain" description="Histidine kinase" evidence="7">
    <location>
        <begin position="46"/>
        <end position="261"/>
    </location>
</feature>
<keyword evidence="6" id="KW-0175">Coiled coil</keyword>
<dbReference type="STRING" id="442562.Rumeso_03695"/>
<dbReference type="Proteomes" id="UP000019666">
    <property type="component" value="Unassembled WGS sequence"/>
</dbReference>
<dbReference type="InterPro" id="IPR036097">
    <property type="entry name" value="HisK_dim/P_sf"/>
</dbReference>
<dbReference type="SMART" id="SM00387">
    <property type="entry name" value="HATPase_c"/>
    <property type="match status" value="1"/>
</dbReference>
<evidence type="ECO:0000256" key="5">
    <source>
        <dbReference type="ARBA" id="ARBA00022777"/>
    </source>
</evidence>
<dbReference type="GO" id="GO:0007234">
    <property type="term" value="P:osmosensory signaling via phosphorelay pathway"/>
    <property type="evidence" value="ECO:0007669"/>
    <property type="project" value="TreeGrafter"/>
</dbReference>
<dbReference type="Gene3D" id="1.10.287.130">
    <property type="match status" value="1"/>
</dbReference>
<keyword evidence="3" id="KW-0597">Phosphoprotein</keyword>
<name>A0A017HJQ1_9RHOB</name>
<dbReference type="PANTHER" id="PTHR42878:SF15">
    <property type="entry name" value="BACTERIOPHYTOCHROME"/>
    <property type="match status" value="1"/>
</dbReference>
<dbReference type="PATRIC" id="fig|442562.3.peg.3642"/>
<protein>
    <recommendedName>
        <fullName evidence="2">histidine kinase</fullName>
        <ecNumber evidence="2">2.7.13.3</ecNumber>
    </recommendedName>
</protein>
<dbReference type="InterPro" id="IPR050351">
    <property type="entry name" value="BphY/WalK/GraS-like"/>
</dbReference>
<dbReference type="Gene3D" id="3.30.565.10">
    <property type="entry name" value="Histidine kinase-like ATPase, C-terminal domain"/>
    <property type="match status" value="1"/>
</dbReference>
<dbReference type="InterPro" id="IPR036890">
    <property type="entry name" value="HATPase_C_sf"/>
</dbReference>
<sequence>MRAARVRAEAGEAEVRRLNRDLERMVAERTADLEVANTQLEAFAYTVSHDLRAPLRGMEGFARILLDDFADGLGPKGKRHAERIVAAAQRMEALISDLLTFSRLQRIDVSLRAIDPTGIVRTAANEAHALAGPEDAIIRIDEPLPKVAAEPTVLKQVVGNLLTNAVKFRKDGEPAQVRVWGQEFDGHVRLWVEDQGIGIAPEHQERIFGTFERLHGQEAYPGNGIGLAIVKAGAERMGGRAGVESTPEAGARFWVELAAPKPAA</sequence>
<evidence type="ECO:0000256" key="1">
    <source>
        <dbReference type="ARBA" id="ARBA00000085"/>
    </source>
</evidence>
<dbReference type="GO" id="GO:0030295">
    <property type="term" value="F:protein kinase activator activity"/>
    <property type="evidence" value="ECO:0007669"/>
    <property type="project" value="TreeGrafter"/>
</dbReference>
<evidence type="ECO:0000256" key="4">
    <source>
        <dbReference type="ARBA" id="ARBA00022679"/>
    </source>
</evidence>
<dbReference type="EC" id="2.7.13.3" evidence="2"/>
<gene>
    <name evidence="8" type="ORF">Rumeso_03695</name>
</gene>
<dbReference type="PRINTS" id="PR00344">
    <property type="entry name" value="BCTRLSENSOR"/>
</dbReference>
<feature type="coiled-coil region" evidence="6">
    <location>
        <begin position="1"/>
        <end position="28"/>
    </location>
</feature>
<comment type="catalytic activity">
    <reaction evidence="1">
        <text>ATP + protein L-histidine = ADP + protein N-phospho-L-histidine.</text>
        <dbReference type="EC" id="2.7.13.3"/>
    </reaction>
</comment>
<dbReference type="GO" id="GO:0000155">
    <property type="term" value="F:phosphorelay sensor kinase activity"/>
    <property type="evidence" value="ECO:0007669"/>
    <property type="project" value="InterPro"/>
</dbReference>
<dbReference type="EMBL" id="AOSK01000108">
    <property type="protein sequence ID" value="EYD74742.1"/>
    <property type="molecule type" value="Genomic_DNA"/>
</dbReference>
<proteinExistence type="predicted"/>
<dbReference type="HOGENOM" id="CLU_000445_89_1_5"/>
<evidence type="ECO:0000256" key="2">
    <source>
        <dbReference type="ARBA" id="ARBA00012438"/>
    </source>
</evidence>
<dbReference type="SMART" id="SM00388">
    <property type="entry name" value="HisKA"/>
    <property type="match status" value="1"/>
</dbReference>
<evidence type="ECO:0000259" key="7">
    <source>
        <dbReference type="PROSITE" id="PS50109"/>
    </source>
</evidence>
<dbReference type="CDD" id="cd00082">
    <property type="entry name" value="HisKA"/>
    <property type="match status" value="1"/>
</dbReference>
<reference evidence="8 9" key="1">
    <citation type="submission" date="2013-02" db="EMBL/GenBank/DDBJ databases">
        <authorList>
            <person name="Fiebig A."/>
            <person name="Goeker M."/>
            <person name="Klenk H.-P.P."/>
        </authorList>
    </citation>
    <scope>NUCLEOTIDE SEQUENCE [LARGE SCALE GENOMIC DNA]</scope>
    <source>
        <strain evidence="8 9">DSM 19309</strain>
    </source>
</reference>
<dbReference type="AlphaFoldDB" id="A0A017HJQ1"/>
<dbReference type="InterPro" id="IPR003661">
    <property type="entry name" value="HisK_dim/P_dom"/>
</dbReference>
<evidence type="ECO:0000256" key="3">
    <source>
        <dbReference type="ARBA" id="ARBA00022553"/>
    </source>
</evidence>
<dbReference type="Pfam" id="PF02518">
    <property type="entry name" value="HATPase_c"/>
    <property type="match status" value="1"/>
</dbReference>
<dbReference type="PANTHER" id="PTHR42878">
    <property type="entry name" value="TWO-COMPONENT HISTIDINE KINASE"/>
    <property type="match status" value="1"/>
</dbReference>
<dbReference type="InterPro" id="IPR004358">
    <property type="entry name" value="Sig_transdc_His_kin-like_C"/>
</dbReference>
<dbReference type="InterPro" id="IPR003594">
    <property type="entry name" value="HATPase_dom"/>
</dbReference>
<accession>A0A017HJQ1</accession>
<evidence type="ECO:0000313" key="9">
    <source>
        <dbReference type="Proteomes" id="UP000019666"/>
    </source>
</evidence>
<evidence type="ECO:0000256" key="6">
    <source>
        <dbReference type="SAM" id="Coils"/>
    </source>
</evidence>
<dbReference type="SUPFAM" id="SSF47384">
    <property type="entry name" value="Homodimeric domain of signal transducing histidine kinase"/>
    <property type="match status" value="1"/>
</dbReference>
<dbReference type="InterPro" id="IPR005467">
    <property type="entry name" value="His_kinase_dom"/>
</dbReference>